<dbReference type="AlphaFoldDB" id="A0A447QJU2"/>
<dbReference type="STRING" id="61652.AXX16_1219"/>
<dbReference type="EMBL" id="LR134155">
    <property type="protein sequence ID" value="VEA70112.1"/>
    <property type="molecule type" value="Genomic_DNA"/>
</dbReference>
<evidence type="ECO:0000313" key="1">
    <source>
        <dbReference type="EMBL" id="VEA70112.1"/>
    </source>
</evidence>
<protein>
    <recommendedName>
        <fullName evidence="3">Serine kinase</fullName>
    </recommendedName>
</protein>
<evidence type="ECO:0000313" key="2">
    <source>
        <dbReference type="Proteomes" id="UP000271603"/>
    </source>
</evidence>
<dbReference type="Proteomes" id="UP000271603">
    <property type="component" value="Chromosome"/>
</dbReference>
<sequence>MSDADVTLRWLDWWHSGFWRDAHPSWRPTLPFPAPAAALARVHGAALRRRLGVTDTPLPRPQPQLLTLLALDADARALLLTLVAEICTGETALPGDLKIWCRRLAKGLRPESWLPTPPAGQTPAIASLTLLQAHYPDCWPRLRMAFEHDDVSRCPPSPPALEPRRLQPLWEAALWQCQRVLAENGEEHQHVAT</sequence>
<accession>A0A447QJU2</accession>
<name>A0A447QJU2_SERRU</name>
<organism evidence="1 2">
    <name type="scientific">Serratia rubidaea</name>
    <name type="common">Serratia marinorubra</name>
    <dbReference type="NCBI Taxonomy" id="61652"/>
    <lineage>
        <taxon>Bacteria</taxon>
        <taxon>Pseudomonadati</taxon>
        <taxon>Pseudomonadota</taxon>
        <taxon>Gammaproteobacteria</taxon>
        <taxon>Enterobacterales</taxon>
        <taxon>Yersiniaceae</taxon>
        <taxon>Serratia</taxon>
    </lineage>
</organism>
<evidence type="ECO:0008006" key="3">
    <source>
        <dbReference type="Google" id="ProtNLM"/>
    </source>
</evidence>
<reference evidence="1 2" key="1">
    <citation type="submission" date="2018-12" db="EMBL/GenBank/DDBJ databases">
        <authorList>
            <consortium name="Pathogen Informatics"/>
        </authorList>
    </citation>
    <scope>NUCLEOTIDE SEQUENCE [LARGE SCALE GENOMIC DNA]</scope>
    <source>
        <strain evidence="1 2">NCTC9419</strain>
    </source>
</reference>
<gene>
    <name evidence="1" type="ORF">NCTC9419_01604</name>
</gene>
<dbReference type="RefSeq" id="WP_164844158.1">
    <property type="nucleotide sequence ID" value="NZ_JANIOS010000010.1"/>
</dbReference>
<proteinExistence type="predicted"/>